<proteinExistence type="predicted"/>
<evidence type="ECO:0000313" key="2">
    <source>
        <dbReference type="Proteomes" id="UP001202180"/>
    </source>
</evidence>
<evidence type="ECO:0008006" key="3">
    <source>
        <dbReference type="Google" id="ProtNLM"/>
    </source>
</evidence>
<dbReference type="Proteomes" id="UP001202180">
    <property type="component" value="Unassembled WGS sequence"/>
</dbReference>
<reference evidence="1 2" key="1">
    <citation type="submission" date="2022-04" db="EMBL/GenBank/DDBJ databases">
        <title>Spirosoma sp. strain RP8 genome sequencing and assembly.</title>
        <authorList>
            <person name="Jung Y."/>
        </authorList>
    </citation>
    <scope>NUCLEOTIDE SEQUENCE [LARGE SCALE GENOMIC DNA]</scope>
    <source>
        <strain evidence="1 2">RP8</strain>
    </source>
</reference>
<keyword evidence="2" id="KW-1185">Reference proteome</keyword>
<dbReference type="EMBL" id="JALPRF010000012">
    <property type="protein sequence ID" value="MCK8495802.1"/>
    <property type="molecule type" value="Genomic_DNA"/>
</dbReference>
<comment type="caution">
    <text evidence="1">The sequence shown here is derived from an EMBL/GenBank/DDBJ whole genome shotgun (WGS) entry which is preliminary data.</text>
</comment>
<protein>
    <recommendedName>
        <fullName evidence="3">Lipoprotein</fullName>
    </recommendedName>
</protein>
<accession>A0ABT0HVE0</accession>
<organism evidence="1 2">
    <name type="scientific">Spirosoma liriopis</name>
    <dbReference type="NCBI Taxonomy" id="2937440"/>
    <lineage>
        <taxon>Bacteria</taxon>
        <taxon>Pseudomonadati</taxon>
        <taxon>Bacteroidota</taxon>
        <taxon>Cytophagia</taxon>
        <taxon>Cytophagales</taxon>
        <taxon>Cytophagaceae</taxon>
        <taxon>Spirosoma</taxon>
    </lineage>
</organism>
<evidence type="ECO:0000313" key="1">
    <source>
        <dbReference type="EMBL" id="MCK8495802.1"/>
    </source>
</evidence>
<sequence length="275" mass="31000">MNKFYFFVVIVTLCLVGCSKKAVIRFSQKPPELTSSDVLTEIMLVKKSPRIVLRVPNTRKGVTNTQGTTNPQSNVVNPVIVRQAGNGRASAKVQFVETQYDETALYNAIEKQLFKEGFSVRDRGLFNQVLDANQGVAYSKISSLTDTDLILELVRLDNPVGYTTNVCNTEPDNQQRLINDYRDMRGASVEFKLVHVRTNEIVGSYKIHYTPCLEGCRGLYKKAGSKGVFVNSPWLKPGEKTEQRRLSNKANQELDQDELESFITDATHQLVKTMR</sequence>
<name>A0ABT0HVE0_9BACT</name>
<gene>
    <name evidence="1" type="ORF">M0L20_28305</name>
</gene>